<sequence length="51" mass="5686">QGDDQPLPRDKPEGSMRTRDAAHASSWLSKDLTHKLLKVAPAAYRTQVNDL</sequence>
<proteinExistence type="predicted"/>
<comment type="caution">
    <text evidence="2">The sequence shown here is derived from an EMBL/GenBank/DDBJ whole genome shotgun (WGS) entry which is preliminary data.</text>
</comment>
<accession>A0A3M3AFR0</accession>
<evidence type="ECO:0000313" key="3">
    <source>
        <dbReference type="Proteomes" id="UP000282378"/>
    </source>
</evidence>
<feature type="compositionally biased region" description="Basic and acidic residues" evidence="1">
    <location>
        <begin position="1"/>
        <end position="22"/>
    </location>
</feature>
<evidence type="ECO:0000256" key="1">
    <source>
        <dbReference type="SAM" id="MobiDB-lite"/>
    </source>
</evidence>
<dbReference type="AlphaFoldDB" id="A0A3M3AFR0"/>
<protein>
    <submittedName>
        <fullName evidence="2">Uncharacterized protein</fullName>
    </submittedName>
</protein>
<organism evidence="2 3">
    <name type="scientific">Pseudomonas syringae pv. maculicola</name>
    <dbReference type="NCBI Taxonomy" id="59511"/>
    <lineage>
        <taxon>Bacteria</taxon>
        <taxon>Pseudomonadati</taxon>
        <taxon>Pseudomonadota</taxon>
        <taxon>Gammaproteobacteria</taxon>
        <taxon>Pseudomonadales</taxon>
        <taxon>Pseudomonadaceae</taxon>
        <taxon>Pseudomonas</taxon>
    </lineage>
</organism>
<feature type="non-terminal residue" evidence="2">
    <location>
        <position position="51"/>
    </location>
</feature>
<reference evidence="2 3" key="1">
    <citation type="submission" date="2018-08" db="EMBL/GenBank/DDBJ databases">
        <title>Recombination of ecologically and evolutionarily significant loci maintains genetic cohesion in the Pseudomonas syringae species complex.</title>
        <authorList>
            <person name="Dillon M."/>
            <person name="Thakur S."/>
            <person name="Almeida R.N.D."/>
            <person name="Weir B.S."/>
            <person name="Guttman D.S."/>
        </authorList>
    </citation>
    <scope>NUCLEOTIDE SEQUENCE [LARGE SCALE GENOMIC DNA]</scope>
    <source>
        <strain evidence="2 3">88_10</strain>
    </source>
</reference>
<dbReference type="Gene3D" id="3.30.559.30">
    <property type="entry name" value="Nonribosomal peptide synthetase, condensation domain"/>
    <property type="match status" value="1"/>
</dbReference>
<feature type="non-terminal residue" evidence="2">
    <location>
        <position position="1"/>
    </location>
</feature>
<dbReference type="Proteomes" id="UP000282378">
    <property type="component" value="Unassembled WGS sequence"/>
</dbReference>
<dbReference type="EMBL" id="RBNL01000640">
    <property type="protein sequence ID" value="RML99270.1"/>
    <property type="molecule type" value="Genomic_DNA"/>
</dbReference>
<name>A0A3M3AFR0_PSEYM</name>
<evidence type="ECO:0000313" key="2">
    <source>
        <dbReference type="EMBL" id="RML99270.1"/>
    </source>
</evidence>
<gene>
    <name evidence="2" type="ORF">APX70_06778</name>
</gene>
<feature type="region of interest" description="Disordered" evidence="1">
    <location>
        <begin position="1"/>
        <end position="25"/>
    </location>
</feature>